<keyword evidence="3" id="KW-1185">Reference proteome</keyword>
<evidence type="ECO:0000313" key="3">
    <source>
        <dbReference type="Proteomes" id="UP000655588"/>
    </source>
</evidence>
<sequence length="177" mass="19734">MEGYQNKVKSYNCKQRWNNTTTYIDRLIVFEHHLVVLRLYAAILSIPGDISSGNGGGSDGGSGGGGGGGGGDDGDGYVQQSMNPGLLLSLEPCFVGDRVACSSSDPRKLAEDTFYPWLSFDELLSYEEDVRLRTEDREEDDEKEFEERSVMSSTNKLQILWDHFIHAEPQSYEVYDS</sequence>
<accession>A0A833WE08</accession>
<reference evidence="2" key="1">
    <citation type="submission" date="2019-11" db="EMBL/GenBank/DDBJ databases">
        <title>The nuclear and mitochondrial genomes of Frieseomelitta varia - a highly eusocial stingless bee (Meliponini) with a permanently sterile worker caste.</title>
        <authorList>
            <person name="Freitas F.C.P."/>
            <person name="Lourenco A.P."/>
            <person name="Nunes F.M.F."/>
            <person name="Paschoal A.R."/>
            <person name="Abreu F.C.P."/>
            <person name="Barbin F.O."/>
            <person name="Bataglia L."/>
            <person name="Cardoso-Junior C.A.M."/>
            <person name="Cervoni M.S."/>
            <person name="Silva S.R."/>
            <person name="Dalarmi F."/>
            <person name="Del Lama M.A."/>
            <person name="Depintor T.S."/>
            <person name="Ferreira K.M."/>
            <person name="Goria P.S."/>
            <person name="Jaskot M.C."/>
            <person name="Lago D.C."/>
            <person name="Luna-Lucena D."/>
            <person name="Moda L.M."/>
            <person name="Nascimento L."/>
            <person name="Pedrino M."/>
            <person name="Rabico F.O."/>
            <person name="Sanches F.C."/>
            <person name="Santos D.E."/>
            <person name="Santos C.G."/>
            <person name="Vieira J."/>
            <person name="Lopes T.F."/>
            <person name="Barchuk A.R."/>
            <person name="Hartfelder K."/>
            <person name="Simoes Z.L.P."/>
            <person name="Bitondi M.M.G."/>
            <person name="Pinheiro D.G."/>
        </authorList>
    </citation>
    <scope>NUCLEOTIDE SEQUENCE</scope>
    <source>
        <strain evidence="2">USP_RPSP 00005682</strain>
        <tissue evidence="2">Whole individual</tissue>
    </source>
</reference>
<dbReference type="EMBL" id="WNWW01000191">
    <property type="protein sequence ID" value="KAF3428953.1"/>
    <property type="molecule type" value="Genomic_DNA"/>
</dbReference>
<name>A0A833WE08_9HYME</name>
<evidence type="ECO:0000256" key="1">
    <source>
        <dbReference type="SAM" id="MobiDB-lite"/>
    </source>
</evidence>
<feature type="region of interest" description="Disordered" evidence="1">
    <location>
        <begin position="55"/>
        <end position="78"/>
    </location>
</feature>
<gene>
    <name evidence="2" type="ORF">E2986_00151</name>
</gene>
<organism evidence="2 3">
    <name type="scientific">Frieseomelitta varia</name>
    <dbReference type="NCBI Taxonomy" id="561572"/>
    <lineage>
        <taxon>Eukaryota</taxon>
        <taxon>Metazoa</taxon>
        <taxon>Ecdysozoa</taxon>
        <taxon>Arthropoda</taxon>
        <taxon>Hexapoda</taxon>
        <taxon>Insecta</taxon>
        <taxon>Pterygota</taxon>
        <taxon>Neoptera</taxon>
        <taxon>Endopterygota</taxon>
        <taxon>Hymenoptera</taxon>
        <taxon>Apocrita</taxon>
        <taxon>Aculeata</taxon>
        <taxon>Apoidea</taxon>
        <taxon>Anthophila</taxon>
        <taxon>Apidae</taxon>
        <taxon>Frieseomelitta</taxon>
    </lineage>
</organism>
<evidence type="ECO:0000313" key="2">
    <source>
        <dbReference type="EMBL" id="KAF3428953.1"/>
    </source>
</evidence>
<feature type="compositionally biased region" description="Gly residues" evidence="1">
    <location>
        <begin position="55"/>
        <end position="71"/>
    </location>
</feature>
<dbReference type="AlphaFoldDB" id="A0A833WE08"/>
<dbReference type="Proteomes" id="UP000655588">
    <property type="component" value="Unassembled WGS sequence"/>
</dbReference>
<proteinExistence type="predicted"/>
<comment type="caution">
    <text evidence="2">The sequence shown here is derived from an EMBL/GenBank/DDBJ whole genome shotgun (WGS) entry which is preliminary data.</text>
</comment>
<protein>
    <submittedName>
        <fullName evidence="2">Uncharacterized protein</fullName>
    </submittedName>
</protein>